<evidence type="ECO:0000256" key="3">
    <source>
        <dbReference type="ARBA" id="ARBA00023054"/>
    </source>
</evidence>
<comment type="subunit">
    <text evidence="2 5">Homopentamer.</text>
</comment>
<protein>
    <recommendedName>
        <fullName evidence="5">Flagellar hook-associated protein 2</fullName>
        <shortName evidence="5">HAP2</shortName>
    </recommendedName>
    <alternativeName>
        <fullName evidence="5">Flagellar cap protein</fullName>
    </alternativeName>
</protein>
<comment type="function">
    <text evidence="5">Required for morphogenesis and for the elongation of the flagellar filament by facilitating polymerization of the flagellin monomers at the tip of growing filament. Forms a capping structure, which prevents flagellin subunits (transported through the central channel of the flagellum) from leaking out without polymerization at the distal end.</text>
</comment>
<keyword evidence="8" id="KW-0969">Cilium</keyword>
<reference evidence="8 9" key="1">
    <citation type="submission" date="2020-08" db="EMBL/GenBank/DDBJ databases">
        <title>Putative novel bacterial strains isolated from necrotic wheat leaf tissues caused by Xanthomonas translucens.</title>
        <authorList>
            <person name="Tambong J.T."/>
        </authorList>
    </citation>
    <scope>NUCLEOTIDE SEQUENCE [LARGE SCALE GENOMIC DNA]</scope>
    <source>
        <strain evidence="8 9">DOAB 1069</strain>
    </source>
</reference>
<keyword evidence="3" id="KW-0175">Coiled coil</keyword>
<feature type="domain" description="Flagellar hook-associated protein 2 C-terminal" evidence="7">
    <location>
        <begin position="225"/>
        <end position="453"/>
    </location>
</feature>
<dbReference type="InterPro" id="IPR040026">
    <property type="entry name" value="FliD"/>
</dbReference>
<dbReference type="Pfam" id="PF07195">
    <property type="entry name" value="FliD_C"/>
    <property type="match status" value="1"/>
</dbReference>
<evidence type="ECO:0000256" key="1">
    <source>
        <dbReference type="ARBA" id="ARBA00009764"/>
    </source>
</evidence>
<comment type="subcellular location">
    <subcellularLocation>
        <location evidence="5">Secreted</location>
    </subcellularLocation>
    <subcellularLocation>
        <location evidence="5">Bacterial flagellum</location>
    </subcellularLocation>
</comment>
<organism evidence="8 9">
    <name type="scientific">Pseudomonas folii</name>
    <dbReference type="NCBI Taxonomy" id="2762593"/>
    <lineage>
        <taxon>Bacteria</taxon>
        <taxon>Pseudomonadati</taxon>
        <taxon>Pseudomonadota</taxon>
        <taxon>Gammaproteobacteria</taxon>
        <taxon>Pseudomonadales</taxon>
        <taxon>Pseudomonadaceae</taxon>
        <taxon>Pseudomonas</taxon>
    </lineage>
</organism>
<dbReference type="Proteomes" id="UP000651852">
    <property type="component" value="Unassembled WGS sequence"/>
</dbReference>
<dbReference type="InterPro" id="IPR010809">
    <property type="entry name" value="FliD_C"/>
</dbReference>
<comment type="similarity">
    <text evidence="1 5">Belongs to the FliD family.</text>
</comment>
<evidence type="ECO:0000256" key="4">
    <source>
        <dbReference type="ARBA" id="ARBA00023143"/>
    </source>
</evidence>
<proteinExistence type="inferred from homology"/>
<dbReference type="PANTHER" id="PTHR30288:SF0">
    <property type="entry name" value="FLAGELLAR HOOK-ASSOCIATED PROTEIN 2"/>
    <property type="match status" value="1"/>
</dbReference>
<evidence type="ECO:0000313" key="9">
    <source>
        <dbReference type="Proteomes" id="UP000651852"/>
    </source>
</evidence>
<keyword evidence="8" id="KW-0282">Flagellum</keyword>
<evidence type="ECO:0000313" key="8">
    <source>
        <dbReference type="EMBL" id="MBC3949039.1"/>
    </source>
</evidence>
<gene>
    <name evidence="8" type="primary">fliD</name>
    <name evidence="8" type="ORF">H8S59_04590</name>
</gene>
<keyword evidence="5" id="KW-0964">Secreted</keyword>
<dbReference type="PANTHER" id="PTHR30288">
    <property type="entry name" value="FLAGELLAR CAP/ASSEMBLY PROTEIN FLID"/>
    <property type="match status" value="1"/>
</dbReference>
<sequence>MAGTITSSGLGSGLAIGDLVTSLVNSDKAAKTNQIAKQTTLNTTKLSGISTLNSALDAFQTALTNLGKTDTPAFNGFSATSSAPTVLTVTAKNTAVAGTYAVEVVKLATSSSVASASFDTAAASAIPSGSLTITQNSVDTQFNIPEGSTLQSVRDLINAKTSTSGVSANIITDATGSRLVFGSTKTGAGSDITTSSSISGLTIGSGALDASDATSAGRIGEAPIDGEIKVGGLSIKSSTNTYDTAVSGLSFTAVAETKTPTVVTVGANSDGLKTSLQAFVDAYNTVVSTINSLTKATTDSNGDLTGVAALGGDSLARDLLATMRSVLNDTSSGGKLSTLSQLGIQTDQVGGKLAFDTGKYTAAMAKGLGGDVQQLFAGTKEDGSDGLLKRMSKALDPYTSTGGVMDVRTTQLNKTKADLLAQKAALDLRVETLTATLTAKYNAMDLAVGQMKSTLSSITSFFDALNARTSAS</sequence>
<evidence type="ECO:0000259" key="7">
    <source>
        <dbReference type="Pfam" id="PF07195"/>
    </source>
</evidence>
<accession>A0ABR7AVU6</accession>
<dbReference type="EMBL" id="JACONW010000012">
    <property type="protein sequence ID" value="MBC3949039.1"/>
    <property type="molecule type" value="Genomic_DNA"/>
</dbReference>
<evidence type="ECO:0000256" key="5">
    <source>
        <dbReference type="RuleBase" id="RU362066"/>
    </source>
</evidence>
<dbReference type="Pfam" id="PF07196">
    <property type="entry name" value="Flagellin_IN"/>
    <property type="match status" value="1"/>
</dbReference>
<evidence type="ECO:0000259" key="6">
    <source>
        <dbReference type="Pfam" id="PF02465"/>
    </source>
</evidence>
<dbReference type="Pfam" id="PF02465">
    <property type="entry name" value="FliD_N"/>
    <property type="match status" value="1"/>
</dbReference>
<keyword evidence="9" id="KW-1185">Reference proteome</keyword>
<feature type="domain" description="Flagellar hook-associated protein 2 N-terminal" evidence="6">
    <location>
        <begin position="12"/>
        <end position="110"/>
    </location>
</feature>
<dbReference type="RefSeq" id="WP_187520643.1">
    <property type="nucleotide sequence ID" value="NZ_JACONW010000012.1"/>
</dbReference>
<dbReference type="InterPro" id="IPR010810">
    <property type="entry name" value="Flagellin_hook_IN_motif"/>
</dbReference>
<keyword evidence="8" id="KW-0966">Cell projection</keyword>
<comment type="caution">
    <text evidence="8">The sequence shown here is derived from an EMBL/GenBank/DDBJ whole genome shotgun (WGS) entry which is preliminary data.</text>
</comment>
<dbReference type="InterPro" id="IPR003481">
    <property type="entry name" value="FliD_N"/>
</dbReference>
<keyword evidence="4 5" id="KW-0975">Bacterial flagellum</keyword>
<evidence type="ECO:0000256" key="2">
    <source>
        <dbReference type="ARBA" id="ARBA00011255"/>
    </source>
</evidence>
<name>A0ABR7AVU6_9PSED</name>